<dbReference type="Proteomes" id="UP000663872">
    <property type="component" value="Unassembled WGS sequence"/>
</dbReference>
<keyword evidence="1" id="KW-0472">Membrane</keyword>
<dbReference type="Proteomes" id="UP000663838">
    <property type="component" value="Unassembled WGS sequence"/>
</dbReference>
<keyword evidence="1" id="KW-1133">Transmembrane helix</keyword>
<dbReference type="EMBL" id="CAJOBR010002634">
    <property type="protein sequence ID" value="CAF4694768.1"/>
    <property type="molecule type" value="Genomic_DNA"/>
</dbReference>
<dbReference type="EMBL" id="CAJNYD010002575">
    <property type="protein sequence ID" value="CAF3430010.1"/>
    <property type="molecule type" value="Genomic_DNA"/>
</dbReference>
<dbReference type="EMBL" id="CAJNXB010004929">
    <property type="protein sequence ID" value="CAF3398931.1"/>
    <property type="molecule type" value="Genomic_DNA"/>
</dbReference>
<gene>
    <name evidence="3" type="ORF">GRG538_LOCUS11712</name>
    <name evidence="5" type="ORF">KIK155_LOCUS15940</name>
    <name evidence="4" type="ORF">LUA448_LOCUS20248</name>
    <name evidence="6" type="ORF">QYT958_LOCUS17417</name>
    <name evidence="2" type="ORF">TIS948_LOCUS27514</name>
    <name evidence="7" type="ORF">TOA249_LOCUS22145</name>
</gene>
<dbReference type="OrthoDB" id="10034900at2759"/>
<organism evidence="7 8">
    <name type="scientific">Rotaria socialis</name>
    <dbReference type="NCBI Taxonomy" id="392032"/>
    <lineage>
        <taxon>Eukaryota</taxon>
        <taxon>Metazoa</taxon>
        <taxon>Spiralia</taxon>
        <taxon>Gnathifera</taxon>
        <taxon>Rotifera</taxon>
        <taxon>Eurotatoria</taxon>
        <taxon>Bdelloidea</taxon>
        <taxon>Philodinida</taxon>
        <taxon>Philodinidae</taxon>
        <taxon>Rotaria</taxon>
    </lineage>
</organism>
<dbReference type="EMBL" id="CAJNYV010002805">
    <property type="protein sequence ID" value="CAF3503754.1"/>
    <property type="molecule type" value="Genomic_DNA"/>
</dbReference>
<feature type="transmembrane region" description="Helical" evidence="1">
    <location>
        <begin position="45"/>
        <end position="66"/>
    </location>
</feature>
<accession>A0A821N664</accession>
<proteinExistence type="predicted"/>
<evidence type="ECO:0000313" key="4">
    <source>
        <dbReference type="EMBL" id="CAF3430010.1"/>
    </source>
</evidence>
<evidence type="ECO:0000256" key="1">
    <source>
        <dbReference type="SAM" id="Phobius"/>
    </source>
</evidence>
<evidence type="ECO:0000313" key="3">
    <source>
        <dbReference type="EMBL" id="CAF3420034.1"/>
    </source>
</evidence>
<dbReference type="Proteomes" id="UP000663825">
    <property type="component" value="Unassembled WGS sequence"/>
</dbReference>
<dbReference type="Proteomes" id="UP000663833">
    <property type="component" value="Unassembled WGS sequence"/>
</dbReference>
<name>A0A821N664_9BILA</name>
<evidence type="ECO:0000313" key="7">
    <source>
        <dbReference type="EMBL" id="CAF4780858.1"/>
    </source>
</evidence>
<dbReference type="AlphaFoldDB" id="A0A821N664"/>
<dbReference type="EMBL" id="CAJOBS010001982">
    <property type="protein sequence ID" value="CAF4780858.1"/>
    <property type="molecule type" value="Genomic_DNA"/>
</dbReference>
<evidence type="ECO:0000313" key="5">
    <source>
        <dbReference type="EMBL" id="CAF3503754.1"/>
    </source>
</evidence>
<evidence type="ECO:0000313" key="2">
    <source>
        <dbReference type="EMBL" id="CAF3398931.1"/>
    </source>
</evidence>
<protein>
    <submittedName>
        <fullName evidence="7">Uncharacterized protein</fullName>
    </submittedName>
</protein>
<sequence length="154" mass="18132">MLSNHFKTFQQYKYNQKRYLPEENNHTNTEELVGIQQKPQQMIDWLPIMSIIAAAIICFIAFIILCKRHINHRGYIRPQIKQRGKNRNRNNNRTSWNTYDVAECIDGDIEFVAGLNINLARGSFILNDGHAQMLNSMSTFDRLQYFQTLTNHIK</sequence>
<keyword evidence="1" id="KW-0812">Transmembrane</keyword>
<evidence type="ECO:0000313" key="6">
    <source>
        <dbReference type="EMBL" id="CAF4694768.1"/>
    </source>
</evidence>
<comment type="caution">
    <text evidence="7">The sequence shown here is derived from an EMBL/GenBank/DDBJ whole genome shotgun (WGS) entry which is preliminary data.</text>
</comment>
<dbReference type="EMBL" id="CAJNYT010001580">
    <property type="protein sequence ID" value="CAF3420034.1"/>
    <property type="molecule type" value="Genomic_DNA"/>
</dbReference>
<evidence type="ECO:0000313" key="8">
    <source>
        <dbReference type="Proteomes" id="UP000663838"/>
    </source>
</evidence>
<dbReference type="Proteomes" id="UP000663848">
    <property type="component" value="Unassembled WGS sequence"/>
</dbReference>
<reference evidence="7" key="1">
    <citation type="submission" date="2021-02" db="EMBL/GenBank/DDBJ databases">
        <authorList>
            <person name="Nowell W R."/>
        </authorList>
    </citation>
    <scope>NUCLEOTIDE SEQUENCE</scope>
</reference>
<dbReference type="Proteomes" id="UP000663865">
    <property type="component" value="Unassembled WGS sequence"/>
</dbReference>